<reference evidence="3" key="1">
    <citation type="submission" date="2018-05" db="EMBL/GenBank/DDBJ databases">
        <title>Leptospira yasudae sp. nov. and Leptospira stimsonii sp. nov., two pathogenic species of the genus Leptospira isolated from environmental sources.</title>
        <authorList>
            <person name="Casanovas-Massana A."/>
            <person name="Hamond C."/>
            <person name="Santos L.A."/>
            <person name="Hacker K.P."/>
            <person name="Balassiano I."/>
            <person name="Medeiros M.A."/>
            <person name="Reis M.G."/>
            <person name="Ko A.I."/>
            <person name="Wunder E.A."/>
        </authorList>
    </citation>
    <scope>NUCLEOTIDE SEQUENCE [LARGE SCALE GENOMIC DNA]</scope>
    <source>
        <strain evidence="3">B21</strain>
    </source>
</reference>
<keyword evidence="1" id="KW-0472">Membrane</keyword>
<dbReference type="RefSeq" id="WP_118957824.1">
    <property type="nucleotide sequence ID" value="NZ_QHCR01000012.1"/>
</dbReference>
<name>A0ABX9LYQ3_9LEPT</name>
<organism evidence="2 3">
    <name type="scientific">Leptospira yasudae</name>
    <dbReference type="NCBI Taxonomy" id="2202201"/>
    <lineage>
        <taxon>Bacteria</taxon>
        <taxon>Pseudomonadati</taxon>
        <taxon>Spirochaetota</taxon>
        <taxon>Spirochaetia</taxon>
        <taxon>Leptospirales</taxon>
        <taxon>Leptospiraceae</taxon>
        <taxon>Leptospira</taxon>
    </lineage>
</organism>
<reference evidence="2 3" key="2">
    <citation type="journal article" date="2020" name="Int. J. Syst. Evol. Microbiol.">
        <title>Leptospira yasudae sp. nov. and Leptospira stimsonii sp. nov., two new species of the pathogenic group isolated from environmental sources.</title>
        <authorList>
            <person name="Casanovas-Massana A."/>
            <person name="Hamond C."/>
            <person name="Santos L.A."/>
            <person name="de Oliveira D."/>
            <person name="Hacker K.P."/>
            <person name="Balassiano I."/>
            <person name="Costa F."/>
            <person name="Medeiros M.A."/>
            <person name="Reis M.G."/>
            <person name="Ko A.I."/>
            <person name="Wunder E.A."/>
        </authorList>
    </citation>
    <scope>NUCLEOTIDE SEQUENCE [LARGE SCALE GENOMIC DNA]</scope>
    <source>
        <strain evidence="2 3">B21</strain>
    </source>
</reference>
<sequence length="112" mass="12284">MKRVLVVLLSIGLLSAALGCSSEYVVIQPSLTGEEKSIGRVQGTACGFLGFIVPWYTFFPMTQNSKLNRAYFEAVKQAPGAKGLKNIQIEEYWFWAVAGMVQCMTISGDAVR</sequence>
<keyword evidence="1" id="KW-1133">Transmembrane helix</keyword>
<feature type="transmembrane region" description="Helical" evidence="1">
    <location>
        <begin position="38"/>
        <end position="59"/>
    </location>
</feature>
<dbReference type="EMBL" id="QHCR01000012">
    <property type="protein sequence ID" value="RHX77743.1"/>
    <property type="molecule type" value="Genomic_DNA"/>
</dbReference>
<evidence type="ECO:0008006" key="4">
    <source>
        <dbReference type="Google" id="ProtNLM"/>
    </source>
</evidence>
<keyword evidence="3" id="KW-1185">Reference proteome</keyword>
<dbReference type="Proteomes" id="UP000285569">
    <property type="component" value="Unassembled WGS sequence"/>
</dbReference>
<gene>
    <name evidence="2" type="ORF">DLM77_20150</name>
</gene>
<evidence type="ECO:0000313" key="3">
    <source>
        <dbReference type="Proteomes" id="UP000285569"/>
    </source>
</evidence>
<dbReference type="PROSITE" id="PS51257">
    <property type="entry name" value="PROKAR_LIPOPROTEIN"/>
    <property type="match status" value="1"/>
</dbReference>
<comment type="caution">
    <text evidence="2">The sequence shown here is derived from an EMBL/GenBank/DDBJ whole genome shotgun (WGS) entry which is preliminary data.</text>
</comment>
<evidence type="ECO:0000313" key="2">
    <source>
        <dbReference type="EMBL" id="RHX77743.1"/>
    </source>
</evidence>
<proteinExistence type="predicted"/>
<protein>
    <recommendedName>
        <fullName evidence="4">Lipoprotein</fullName>
    </recommendedName>
</protein>
<evidence type="ECO:0000256" key="1">
    <source>
        <dbReference type="SAM" id="Phobius"/>
    </source>
</evidence>
<accession>A0ABX9LYQ3</accession>
<keyword evidence="1" id="KW-0812">Transmembrane</keyword>